<keyword evidence="12" id="KW-1185">Reference proteome</keyword>
<dbReference type="SMART" id="SM00304">
    <property type="entry name" value="HAMP"/>
    <property type="match status" value="1"/>
</dbReference>
<dbReference type="AlphaFoldDB" id="A0A6N8FK37"/>
<feature type="domain" description="HAMP" evidence="10">
    <location>
        <begin position="237"/>
        <end position="290"/>
    </location>
</feature>
<comment type="subcellular location">
    <subcellularLocation>
        <location evidence="1">Cell membrane</location>
    </subcellularLocation>
</comment>
<organism evidence="11 12">
    <name type="scientific">Ornithinibacillus caprae</name>
    <dbReference type="NCBI Taxonomy" id="2678566"/>
    <lineage>
        <taxon>Bacteria</taxon>
        <taxon>Bacillati</taxon>
        <taxon>Bacillota</taxon>
        <taxon>Bacilli</taxon>
        <taxon>Bacillales</taxon>
        <taxon>Bacillaceae</taxon>
        <taxon>Ornithinibacillus</taxon>
    </lineage>
</organism>
<dbReference type="GO" id="GO:0005886">
    <property type="term" value="C:plasma membrane"/>
    <property type="evidence" value="ECO:0007669"/>
    <property type="project" value="UniProtKB-SubCell"/>
</dbReference>
<evidence type="ECO:0000313" key="11">
    <source>
        <dbReference type="EMBL" id="MUK89825.1"/>
    </source>
</evidence>
<evidence type="ECO:0000256" key="6">
    <source>
        <dbReference type="PROSITE-ProRule" id="PRU00284"/>
    </source>
</evidence>
<dbReference type="EMBL" id="WOCA01000014">
    <property type="protein sequence ID" value="MUK89825.1"/>
    <property type="molecule type" value="Genomic_DNA"/>
</dbReference>
<evidence type="ECO:0000259" key="10">
    <source>
        <dbReference type="PROSITE" id="PS50885"/>
    </source>
</evidence>
<dbReference type="PRINTS" id="PR00260">
    <property type="entry name" value="CHEMTRNSDUCR"/>
</dbReference>
<dbReference type="Pfam" id="PF00672">
    <property type="entry name" value="HAMP"/>
    <property type="match status" value="1"/>
</dbReference>
<name>A0A6N8FK37_9BACI</name>
<keyword evidence="3 8" id="KW-0472">Membrane</keyword>
<dbReference type="RefSeq" id="WP_155670018.1">
    <property type="nucleotide sequence ID" value="NZ_WOCA01000014.1"/>
</dbReference>
<feature type="domain" description="Methyl-accepting transducer" evidence="9">
    <location>
        <begin position="309"/>
        <end position="559"/>
    </location>
</feature>
<keyword evidence="2" id="KW-1003">Cell membrane</keyword>
<evidence type="ECO:0000256" key="8">
    <source>
        <dbReference type="SAM" id="Phobius"/>
    </source>
</evidence>
<dbReference type="InterPro" id="IPR004090">
    <property type="entry name" value="Chemotax_Me-accpt_rcpt"/>
</dbReference>
<feature type="transmembrane region" description="Helical" evidence="8">
    <location>
        <begin position="214"/>
        <end position="235"/>
    </location>
</feature>
<dbReference type="GO" id="GO:0004888">
    <property type="term" value="F:transmembrane signaling receptor activity"/>
    <property type="evidence" value="ECO:0007669"/>
    <property type="project" value="InterPro"/>
</dbReference>
<evidence type="ECO:0000256" key="5">
    <source>
        <dbReference type="ARBA" id="ARBA00029447"/>
    </source>
</evidence>
<dbReference type="PROSITE" id="PS50885">
    <property type="entry name" value="HAMP"/>
    <property type="match status" value="1"/>
</dbReference>
<evidence type="ECO:0000256" key="7">
    <source>
        <dbReference type="SAM" id="MobiDB-lite"/>
    </source>
</evidence>
<keyword evidence="8" id="KW-1133">Transmembrane helix</keyword>
<evidence type="ECO:0000256" key="3">
    <source>
        <dbReference type="ARBA" id="ARBA00023136"/>
    </source>
</evidence>
<dbReference type="Proteomes" id="UP000469125">
    <property type="component" value="Unassembled WGS sequence"/>
</dbReference>
<comment type="similarity">
    <text evidence="5">Belongs to the methyl-accepting chemotaxis (MCP) protein family.</text>
</comment>
<evidence type="ECO:0000259" key="9">
    <source>
        <dbReference type="PROSITE" id="PS50111"/>
    </source>
</evidence>
<dbReference type="CDD" id="cd11386">
    <property type="entry name" value="MCP_signal"/>
    <property type="match status" value="1"/>
</dbReference>
<dbReference type="SUPFAM" id="SSF58104">
    <property type="entry name" value="Methyl-accepting chemotaxis protein (MCP) signaling domain"/>
    <property type="match status" value="1"/>
</dbReference>
<dbReference type="PANTHER" id="PTHR32089:SF114">
    <property type="entry name" value="METHYL-ACCEPTING CHEMOTAXIS PROTEIN MCPB"/>
    <property type="match status" value="1"/>
</dbReference>
<dbReference type="Gene3D" id="6.10.340.10">
    <property type="match status" value="1"/>
</dbReference>
<evidence type="ECO:0000256" key="2">
    <source>
        <dbReference type="ARBA" id="ARBA00022475"/>
    </source>
</evidence>
<protein>
    <submittedName>
        <fullName evidence="11">HAMP domain-containing protein</fullName>
    </submittedName>
</protein>
<feature type="region of interest" description="Disordered" evidence="7">
    <location>
        <begin position="555"/>
        <end position="576"/>
    </location>
</feature>
<dbReference type="GO" id="GO:0006935">
    <property type="term" value="P:chemotaxis"/>
    <property type="evidence" value="ECO:0007669"/>
    <property type="project" value="InterPro"/>
</dbReference>
<evidence type="ECO:0000256" key="4">
    <source>
        <dbReference type="ARBA" id="ARBA00023224"/>
    </source>
</evidence>
<evidence type="ECO:0000256" key="1">
    <source>
        <dbReference type="ARBA" id="ARBA00004236"/>
    </source>
</evidence>
<dbReference type="GO" id="GO:0007165">
    <property type="term" value="P:signal transduction"/>
    <property type="evidence" value="ECO:0007669"/>
    <property type="project" value="UniProtKB-KW"/>
</dbReference>
<sequence>MKKNKIKKTKPVKVKEKKKGIKKKRNINAFKFWKNTKISNKYMIAFFTTAILFLIAGSIVYLQLIKGQNDIEAIDEYSKRVNDMSDMAALIQVKDVQIADYLLSESKRYIEAFTDYQEQFDTLAAEIEPTLNTDKQKEIFNEIRKNDQEINEMFFGEISDAVDSGQQHMAGLIRNRSSELRASTVGLVNELMDIVKQDQEAAVQQSKRSLDASALLLAIANPIALVAGIIFMILVSRTISSNLKQVVTITSEVAKGNLLVQSMSYDGKDEIGQLANAVNQMKDNIRNILSKVSSASELVSSRSEELTQSASEVKEGNEQIATTMEELSTGAETQANSASDLAGNMSDFVQKVQQSEQDGKGVASSSEHVLSLTNDGTALMKKSVDQMKQIDSIVSESVQKVKGLENQSNEISKLVLVIKDIADQTNLLSLNAAIEAARAGEHGKGFAVVADEVRKLSEQVASSVGEITTIVRSIQSETNDVVTSLNNGYGEVKEGTAQIETTGKNFESINYFVSEMADKISTISTNLSNIAENSTNMNNLIEEIASVSEESAAGVEQAAASSQQTSSSMEEVSSNAEELAELAEQLSKELKIFKI</sequence>
<dbReference type="InterPro" id="IPR004089">
    <property type="entry name" value="MCPsignal_dom"/>
</dbReference>
<dbReference type="Pfam" id="PF00015">
    <property type="entry name" value="MCPsignal"/>
    <property type="match status" value="1"/>
</dbReference>
<dbReference type="Gene3D" id="1.10.287.950">
    <property type="entry name" value="Methyl-accepting chemotaxis protein"/>
    <property type="match status" value="1"/>
</dbReference>
<keyword evidence="8" id="KW-0812">Transmembrane</keyword>
<dbReference type="CDD" id="cd06225">
    <property type="entry name" value="HAMP"/>
    <property type="match status" value="1"/>
</dbReference>
<dbReference type="PROSITE" id="PS50111">
    <property type="entry name" value="CHEMOTAXIS_TRANSDUC_2"/>
    <property type="match status" value="1"/>
</dbReference>
<dbReference type="PANTHER" id="PTHR32089">
    <property type="entry name" value="METHYL-ACCEPTING CHEMOTAXIS PROTEIN MCPB"/>
    <property type="match status" value="1"/>
</dbReference>
<dbReference type="InterPro" id="IPR003660">
    <property type="entry name" value="HAMP_dom"/>
</dbReference>
<accession>A0A6N8FK37</accession>
<dbReference type="SMART" id="SM00283">
    <property type="entry name" value="MA"/>
    <property type="match status" value="1"/>
</dbReference>
<evidence type="ECO:0000313" key="12">
    <source>
        <dbReference type="Proteomes" id="UP000469125"/>
    </source>
</evidence>
<keyword evidence="4 6" id="KW-0807">Transducer</keyword>
<gene>
    <name evidence="11" type="ORF">GMD78_15760</name>
</gene>
<reference evidence="11 12" key="1">
    <citation type="submission" date="2019-11" db="EMBL/GenBank/DDBJ databases">
        <authorList>
            <person name="Li X."/>
        </authorList>
    </citation>
    <scope>NUCLEOTIDE SEQUENCE [LARGE SCALE GENOMIC DNA]</scope>
    <source>
        <strain evidence="11 12">L9</strain>
    </source>
</reference>
<comment type="caution">
    <text evidence="11">The sequence shown here is derived from an EMBL/GenBank/DDBJ whole genome shotgun (WGS) entry which is preliminary data.</text>
</comment>
<proteinExistence type="inferred from homology"/>